<dbReference type="KEGG" id="prel:PRELSG_0403500"/>
<feature type="coiled-coil region" evidence="1">
    <location>
        <begin position="419"/>
        <end position="456"/>
    </location>
</feature>
<dbReference type="GO" id="GO:0003697">
    <property type="term" value="F:single-stranded DNA binding"/>
    <property type="evidence" value="ECO:0007669"/>
    <property type="project" value="TreeGrafter"/>
</dbReference>
<dbReference type="InterPro" id="IPR036322">
    <property type="entry name" value="WD40_repeat_dom_sf"/>
</dbReference>
<keyword evidence="1" id="KW-0175">Coiled coil</keyword>
<proteinExistence type="predicted"/>
<dbReference type="PANTHER" id="PTHR15361:SF5">
    <property type="entry name" value="C3H1-TYPE DOMAIN-CONTAINING PROTEIN"/>
    <property type="match status" value="1"/>
</dbReference>
<dbReference type="InterPro" id="IPR015943">
    <property type="entry name" value="WD40/YVTN_repeat-like_dom_sf"/>
</dbReference>
<sequence length="1744" mass="209290">MANNSLYNLLIEKKKVNILKDNFDLTSLNDNEKYKINLIPEHVQGYYGCKNNLLKFAYKKIIYSYNNLIIIYDLFNQNQSIFSYHKNKVIFIRCKENCRTILSAEESRDRIKIYLWNKSNLKILTQIKIKKENFLDIDFLNDKNILLLCKYYDKLIFFVFFVVYKKKKTLLKRKYVNAIKKLDDFHLKKKRNDIKNDDNLFMNLNKLIIKKSQKYNSCNIFNKKDEKYIRNGTYSIVNEIKKKKKTFRNYIKCKSFYSLPKKNKKLKKKLFKKIYYKKVNGEALSYIKIKKYKKDDIFFYYISFLKPFKKCKKSYNVLLRNFKIFVDINRIVCIYNEEYIFTYLLKNYILYEKLRYKSFRCNYYLDNNTFSLIKRDHSFFSIFHFHLFIKKLILNRHFCFKDDATLTYENYFEDTHLKRNEEKKKVDENAKKIKEIEEEKKNKKEFGEKCRDIENELNIENISNNSSYNYISKHINDYFNNFINDEINVVEIITFVYAKENNDMDIIFNLQKIIEKKIKKRHYENLIKKKKEKNDSENKKFVVVGTKKGIIIIIDFIEPHKIVHLEKICNDNIASIFIFQNNILILNSFGILFFMNVHNFRVYKSIDIFEKHNKIDSFFLSNNNILDYGLSSNILEKKLNSFRIYKSNKNSSINNKVFRPKSGDAYKNKENSIIFYCEEKKSNHNNLFEDSLKKINFNITENKYINSSCLLDIYILVLGTSDNELIIYDLINNEICFIYKKSYRINYFILENDHIIYNIENSLYKMNLINFNSFKLLTLAKINISAFVFYSHNILICGTLKGNLYFFDISNNNVKVINKIEGKNFVQKKFFHNNSRRNEVQIIFSIKKIIDKKFVRKSNNIEKEVFNDKIIGLVLNKSKNFLLCSLKHSIFLFKLNISGNEKIDLKCVRYLNINNIIHINLLKNFDNLFYIATKENNNSYIYHLCSFNSSKTKNNKMDCIYFNILYENTWLCEFFYYNSENFILTENILDKKKNRCILLLDSFAFIIYSYTINRTDNFSSCNNLNCLIENKTSNEKNDMIYENKNPHIDIQRKNNFSNEKRKSNTLTNEKKYDIEENNFLRNIRNVNSRIHTCLKKNKTKNIPNKKIQLKTNLINKIKEKGKEKEEKEREKGNEKEKEKKERKREEGKRKSKMKKVKEIKEDKRKQVKRVKEKKNKNNEKKINHIKEKLNKEHRSKETKEIKERKKDENEKKKVKKTYSFINLYNQPKVKKLNIKEISSCSLSKAKKKNCIQDNGNNIAIQKKVFKSNLKLKDRILLKEILKSRKEDDILIRNQVNAHEKKKISYIKYKLLKSILQKKNVEFSNYKKLINGSHYDEKEKSYEIKECNYKENTKKVLFLSLDQKNKDKINSYETNNKYDKEVFIYDQYQNDSESICKDADKDNNLKKNNKSNYIMDYLKKYLSTNILKESELDQKKNTTKNYVNNASIIKRYANGCFISYESNISNIATHTNDNKNNIISNEGKAFYPKNELDKVNIGKNENFIKKEVNEIISCVNNSDGGNNYKSNNYESSKYAFNYENNIYNDNYIYHSYDDRITYIKNNYFYKNNLYFNNDNNENNKNNNYRCNYLPYNNKGENNNQKKSNYSDKKYQNNYFNANNFGSKKYINETSNLRYDNKVNYGKFISNRISYKDNTYLKRNNEMNSIFNLYNDKISKNTHLKNSYDGNMKYMKYNIVSLNVVKKCNENSINTNHINGRFSILNNNSKKKSMNTSFANDSNTNFYKNK</sequence>
<dbReference type="OMA" id="CKENCRT"/>
<dbReference type="InterPro" id="IPR052003">
    <property type="entry name" value="HR_DNA-Binding_Protein"/>
</dbReference>
<reference evidence="3 4" key="1">
    <citation type="submission" date="2015-04" db="EMBL/GenBank/DDBJ databases">
        <authorList>
            <consortium name="Pathogen Informatics"/>
        </authorList>
    </citation>
    <scope>NUCLEOTIDE SEQUENCE [LARGE SCALE GENOMIC DNA]</scope>
    <source>
        <strain evidence="3 4">SGS1</strain>
    </source>
</reference>
<dbReference type="RefSeq" id="XP_028531694.1">
    <property type="nucleotide sequence ID" value="XM_028680171.1"/>
</dbReference>
<evidence type="ECO:0000313" key="4">
    <source>
        <dbReference type="Proteomes" id="UP000220158"/>
    </source>
</evidence>
<dbReference type="OrthoDB" id="386658at2759"/>
<feature type="compositionally biased region" description="Basic and acidic residues" evidence="2">
    <location>
        <begin position="1120"/>
        <end position="1148"/>
    </location>
</feature>
<dbReference type="Gene3D" id="2.130.10.10">
    <property type="entry name" value="YVTN repeat-like/Quinoprotein amine dehydrogenase"/>
    <property type="match status" value="1"/>
</dbReference>
<dbReference type="PANTHER" id="PTHR15361">
    <property type="entry name" value="RAD51/NUKS-INTERACTING PROTEIN"/>
    <property type="match status" value="1"/>
</dbReference>
<evidence type="ECO:0000256" key="2">
    <source>
        <dbReference type="SAM" id="MobiDB-lite"/>
    </source>
</evidence>
<dbReference type="SUPFAM" id="SSF50978">
    <property type="entry name" value="WD40 repeat-like"/>
    <property type="match status" value="2"/>
</dbReference>
<dbReference type="GO" id="GO:0036297">
    <property type="term" value="P:interstrand cross-link repair"/>
    <property type="evidence" value="ECO:0007669"/>
    <property type="project" value="TreeGrafter"/>
</dbReference>
<protein>
    <submittedName>
        <fullName evidence="3">Uncharacterized protein</fullName>
    </submittedName>
</protein>
<dbReference type="GeneID" id="39734785"/>
<accession>A0A1J1H200</accession>
<evidence type="ECO:0000313" key="3">
    <source>
        <dbReference type="EMBL" id="CRG98685.1"/>
    </source>
</evidence>
<feature type="region of interest" description="Disordered" evidence="2">
    <location>
        <begin position="1120"/>
        <end position="1182"/>
    </location>
</feature>
<dbReference type="Proteomes" id="UP000220158">
    <property type="component" value="Chromosome 4"/>
</dbReference>
<gene>
    <name evidence="3" type="ORF">PRELSG_0403500</name>
</gene>
<dbReference type="EMBL" id="LN835299">
    <property type="protein sequence ID" value="CRG98685.1"/>
    <property type="molecule type" value="Genomic_DNA"/>
</dbReference>
<organism evidence="3 4">
    <name type="scientific">Plasmodium relictum</name>
    <dbReference type="NCBI Taxonomy" id="85471"/>
    <lineage>
        <taxon>Eukaryota</taxon>
        <taxon>Sar</taxon>
        <taxon>Alveolata</taxon>
        <taxon>Apicomplexa</taxon>
        <taxon>Aconoidasida</taxon>
        <taxon>Haemosporida</taxon>
        <taxon>Plasmodiidae</taxon>
        <taxon>Plasmodium</taxon>
        <taxon>Plasmodium (Haemamoeba)</taxon>
    </lineage>
</organism>
<dbReference type="VEuPathDB" id="PlasmoDB:PRELSG_0403500"/>
<keyword evidence="4" id="KW-1185">Reference proteome</keyword>
<feature type="compositionally biased region" description="Basic residues" evidence="2">
    <location>
        <begin position="1165"/>
        <end position="1174"/>
    </location>
</feature>
<evidence type="ECO:0000256" key="1">
    <source>
        <dbReference type="SAM" id="Coils"/>
    </source>
</evidence>
<name>A0A1J1H200_PLARL</name>
<dbReference type="GO" id="GO:0000724">
    <property type="term" value="P:double-strand break repair via homologous recombination"/>
    <property type="evidence" value="ECO:0007669"/>
    <property type="project" value="TreeGrafter"/>
</dbReference>
<dbReference type="GO" id="GO:0003690">
    <property type="term" value="F:double-stranded DNA binding"/>
    <property type="evidence" value="ECO:0007669"/>
    <property type="project" value="TreeGrafter"/>
</dbReference>